<dbReference type="Gene3D" id="3.30.230.10">
    <property type="match status" value="1"/>
</dbReference>
<dbReference type="SUPFAM" id="SSF57959">
    <property type="entry name" value="Leucine zipper domain"/>
    <property type="match status" value="1"/>
</dbReference>
<dbReference type="InterPro" id="IPR004827">
    <property type="entry name" value="bZIP"/>
</dbReference>
<feature type="active site" evidence="5">
    <location>
        <position position="23"/>
    </location>
</feature>
<dbReference type="InterPro" id="IPR001792">
    <property type="entry name" value="Acylphosphatase-like_dom"/>
</dbReference>
<gene>
    <name evidence="10" type="ORF">SMAX5B_000487</name>
</gene>
<dbReference type="InterPro" id="IPR036046">
    <property type="entry name" value="Acylphosphatase-like_dom_sf"/>
</dbReference>
<dbReference type="PANTHER" id="PTHR10073">
    <property type="entry name" value="DNA MISMATCH REPAIR PROTEIN MLH, PMS, MUTL"/>
    <property type="match status" value="1"/>
</dbReference>
<evidence type="ECO:0000313" key="11">
    <source>
        <dbReference type="Proteomes" id="UP000246464"/>
    </source>
</evidence>
<reference evidence="10 11" key="1">
    <citation type="submission" date="2017-12" db="EMBL/GenBank/DDBJ databases">
        <title>Integrating genomic resources of turbot (Scophthalmus maximus) in depth evaluation of genetic and physical mapping variation across individuals.</title>
        <authorList>
            <person name="Martinez P."/>
        </authorList>
    </citation>
    <scope>NUCLEOTIDE SEQUENCE [LARGE SCALE GENOMIC DNA]</scope>
</reference>
<dbReference type="EMBL" id="CP026259">
    <property type="protein sequence ID" value="AWP16589.1"/>
    <property type="molecule type" value="Genomic_DNA"/>
</dbReference>
<dbReference type="SUPFAM" id="SSF54975">
    <property type="entry name" value="Acylphosphatase/BLUF domain-like"/>
    <property type="match status" value="1"/>
</dbReference>
<evidence type="ECO:0000256" key="4">
    <source>
        <dbReference type="ARBA" id="ARBA00061721"/>
    </source>
</evidence>
<dbReference type="InterPro" id="IPR038973">
    <property type="entry name" value="MutL/Mlh/Pms-like"/>
</dbReference>
<dbReference type="SMART" id="SM00853">
    <property type="entry name" value="MutL_C"/>
    <property type="match status" value="1"/>
</dbReference>
<dbReference type="Pfam" id="PF07716">
    <property type="entry name" value="bZIP_2"/>
    <property type="match status" value="1"/>
</dbReference>
<dbReference type="InterPro" id="IPR000837">
    <property type="entry name" value="AP-1"/>
</dbReference>
<dbReference type="InterPro" id="IPR037198">
    <property type="entry name" value="MutL_C_sf"/>
</dbReference>
<dbReference type="Pfam" id="PF00708">
    <property type="entry name" value="Acylphosphatase"/>
    <property type="match status" value="1"/>
</dbReference>
<dbReference type="InterPro" id="IPR014721">
    <property type="entry name" value="Ribsml_uS5_D2-typ_fold_subgr"/>
</dbReference>
<feature type="domain" description="BZIP" evidence="8">
    <location>
        <begin position="1360"/>
        <end position="1423"/>
    </location>
</feature>
<feature type="region of interest" description="Disordered" evidence="7">
    <location>
        <begin position="1315"/>
        <end position="1383"/>
    </location>
</feature>
<dbReference type="Gene3D" id="3.30.1540.20">
    <property type="entry name" value="MutL, C-terminal domain, dimerisation subdomain"/>
    <property type="match status" value="1"/>
</dbReference>
<accession>A0A2U9CLA5</accession>
<dbReference type="PANTHER" id="PTHR10073:SF47">
    <property type="entry name" value="DNA MISMATCH REPAIR PROTEIN MLH3"/>
    <property type="match status" value="1"/>
</dbReference>
<keyword evidence="11" id="KW-1185">Reference proteome</keyword>
<dbReference type="GO" id="GO:0140664">
    <property type="term" value="F:ATP-dependent DNA damage sensor activity"/>
    <property type="evidence" value="ECO:0007669"/>
    <property type="project" value="InterPro"/>
</dbReference>
<evidence type="ECO:0000256" key="7">
    <source>
        <dbReference type="SAM" id="MobiDB-lite"/>
    </source>
</evidence>
<keyword evidence="5" id="KW-0378">Hydrolase</keyword>
<name>A0A2U9CLA5_SCOMX</name>
<evidence type="ECO:0000256" key="6">
    <source>
        <dbReference type="RuleBase" id="RU004168"/>
    </source>
</evidence>
<dbReference type="GO" id="GO:0003998">
    <property type="term" value="F:acylphosphatase activity"/>
    <property type="evidence" value="ECO:0007669"/>
    <property type="project" value="UniProtKB-EC"/>
</dbReference>
<feature type="region of interest" description="Disordered" evidence="7">
    <location>
        <begin position="46"/>
        <end position="93"/>
    </location>
</feature>
<dbReference type="FunFam" id="3.30.230.10:FF:000028">
    <property type="entry name" value="DNA mismatch repair protein Mlh3"/>
    <property type="match status" value="1"/>
</dbReference>
<dbReference type="GO" id="GO:0016887">
    <property type="term" value="F:ATP hydrolysis activity"/>
    <property type="evidence" value="ECO:0007669"/>
    <property type="project" value="InterPro"/>
</dbReference>
<feature type="compositionally biased region" description="Polar residues" evidence="7">
    <location>
        <begin position="840"/>
        <end position="854"/>
    </location>
</feature>
<dbReference type="PROSITE" id="PS50217">
    <property type="entry name" value="BZIP"/>
    <property type="match status" value="1"/>
</dbReference>
<evidence type="ECO:0000313" key="10">
    <source>
        <dbReference type="EMBL" id="AWP16589.1"/>
    </source>
</evidence>
<protein>
    <recommendedName>
        <fullName evidence="5">acylphosphatase</fullName>
        <ecNumber evidence="5">3.6.1.7</ecNumber>
    </recommendedName>
</protein>
<feature type="region of interest" description="Disordered" evidence="7">
    <location>
        <begin position="465"/>
        <end position="491"/>
    </location>
</feature>
<dbReference type="InterPro" id="IPR013507">
    <property type="entry name" value="DNA_mismatch_S5_2-like"/>
</dbReference>
<dbReference type="GO" id="GO:0005524">
    <property type="term" value="F:ATP binding"/>
    <property type="evidence" value="ECO:0007669"/>
    <property type="project" value="InterPro"/>
</dbReference>
<evidence type="ECO:0000259" key="9">
    <source>
        <dbReference type="PROSITE" id="PS51160"/>
    </source>
</evidence>
<dbReference type="InterPro" id="IPR017968">
    <property type="entry name" value="Acylphosphatase_CS"/>
</dbReference>
<dbReference type="GO" id="GO:0006357">
    <property type="term" value="P:regulation of transcription by RNA polymerase II"/>
    <property type="evidence" value="ECO:0007669"/>
    <property type="project" value="InterPro"/>
</dbReference>
<dbReference type="PRINTS" id="PR00042">
    <property type="entry name" value="LEUZIPPRFOS"/>
</dbReference>
<dbReference type="Gene3D" id="3.30.565.10">
    <property type="entry name" value="Histidine kinase-like ATPase, C-terminal domain"/>
    <property type="match status" value="1"/>
</dbReference>
<feature type="compositionally biased region" description="Polar residues" evidence="7">
    <location>
        <begin position="70"/>
        <end position="88"/>
    </location>
</feature>
<dbReference type="CDD" id="cd03486">
    <property type="entry name" value="MutL_Trans_MLH3"/>
    <property type="match status" value="1"/>
</dbReference>
<dbReference type="SMART" id="SM00338">
    <property type="entry name" value="BRLZ"/>
    <property type="match status" value="1"/>
</dbReference>
<evidence type="ECO:0000259" key="8">
    <source>
        <dbReference type="PROSITE" id="PS50217"/>
    </source>
</evidence>
<dbReference type="SMART" id="SM01340">
    <property type="entry name" value="DNA_mis_repair"/>
    <property type="match status" value="1"/>
</dbReference>
<comment type="similarity">
    <text evidence="6">Belongs to the acylphosphatase family.</text>
</comment>
<feature type="region of interest" description="Disordered" evidence="7">
    <location>
        <begin position="836"/>
        <end position="879"/>
    </location>
</feature>
<organism evidence="10 11">
    <name type="scientific">Scophthalmus maximus</name>
    <name type="common">Turbot</name>
    <name type="synonym">Psetta maxima</name>
    <dbReference type="NCBI Taxonomy" id="52904"/>
    <lineage>
        <taxon>Eukaryota</taxon>
        <taxon>Metazoa</taxon>
        <taxon>Chordata</taxon>
        <taxon>Craniata</taxon>
        <taxon>Vertebrata</taxon>
        <taxon>Euteleostomi</taxon>
        <taxon>Actinopterygii</taxon>
        <taxon>Neopterygii</taxon>
        <taxon>Teleostei</taxon>
        <taxon>Neoteleostei</taxon>
        <taxon>Acanthomorphata</taxon>
        <taxon>Carangaria</taxon>
        <taxon>Pleuronectiformes</taxon>
        <taxon>Pleuronectoidei</taxon>
        <taxon>Scophthalmidae</taxon>
        <taxon>Scophthalmus</taxon>
    </lineage>
</organism>
<feature type="region of interest" description="Disordered" evidence="7">
    <location>
        <begin position="1440"/>
        <end position="1467"/>
    </location>
</feature>
<comment type="subunit">
    <text evidence="4">Heterodimer.</text>
</comment>
<dbReference type="Proteomes" id="UP000246464">
    <property type="component" value="Chromosome 17"/>
</dbReference>
<dbReference type="InterPro" id="IPR046347">
    <property type="entry name" value="bZIP_sf"/>
</dbReference>
<proteinExistence type="inferred from homology"/>
<evidence type="ECO:0000256" key="3">
    <source>
        <dbReference type="ARBA" id="ARBA00058242"/>
    </source>
</evidence>
<dbReference type="CDD" id="cd14721">
    <property type="entry name" value="bZIP_Fos"/>
    <property type="match status" value="1"/>
</dbReference>
<dbReference type="SUPFAM" id="SSF118116">
    <property type="entry name" value="DNA mismatch repair protein MutL"/>
    <property type="match status" value="1"/>
</dbReference>
<feature type="compositionally biased region" description="Basic and acidic residues" evidence="7">
    <location>
        <begin position="856"/>
        <end position="865"/>
    </location>
</feature>
<evidence type="ECO:0000256" key="5">
    <source>
        <dbReference type="PROSITE-ProRule" id="PRU00520"/>
    </source>
</evidence>
<dbReference type="PROSITE" id="PS51160">
    <property type="entry name" value="ACYLPHOSPHATASE_3"/>
    <property type="match status" value="1"/>
</dbReference>
<dbReference type="Gene3D" id="3.30.70.100">
    <property type="match status" value="1"/>
</dbReference>
<dbReference type="InterPro" id="IPR036890">
    <property type="entry name" value="HATPase_C_sf"/>
</dbReference>
<dbReference type="PROSITE" id="PS00150">
    <property type="entry name" value="ACYLPHOSPHATASE_1"/>
    <property type="match status" value="1"/>
</dbReference>
<dbReference type="InterPro" id="IPR014790">
    <property type="entry name" value="MutL_C"/>
</dbReference>
<dbReference type="InterPro" id="IPR042120">
    <property type="entry name" value="MutL_C_dimsub"/>
</dbReference>
<dbReference type="SUPFAM" id="SSF55874">
    <property type="entry name" value="ATPase domain of HSP90 chaperone/DNA topoisomerase II/histidine kinase"/>
    <property type="match status" value="1"/>
</dbReference>
<comment type="similarity">
    <text evidence="1">Belongs to the DNA mismatch repair MutL/HexB family.</text>
</comment>
<keyword evidence="2" id="KW-0227">DNA damage</keyword>
<dbReference type="PROSITE" id="PS00036">
    <property type="entry name" value="BZIP_BASIC"/>
    <property type="match status" value="1"/>
</dbReference>
<dbReference type="InterPro" id="IPR042121">
    <property type="entry name" value="MutL_C_regsub"/>
</dbReference>
<dbReference type="EC" id="3.6.1.7" evidence="5"/>
<dbReference type="GO" id="GO:0030983">
    <property type="term" value="F:mismatched DNA binding"/>
    <property type="evidence" value="ECO:0007669"/>
    <property type="project" value="InterPro"/>
</dbReference>
<feature type="compositionally biased region" description="Basic and acidic residues" evidence="7">
    <location>
        <begin position="465"/>
        <end position="481"/>
    </location>
</feature>
<feature type="domain" description="Acylphosphatase-like" evidence="9">
    <location>
        <begin position="8"/>
        <end position="101"/>
    </location>
</feature>
<dbReference type="GO" id="GO:0006298">
    <property type="term" value="P:mismatch repair"/>
    <property type="evidence" value="ECO:0007669"/>
    <property type="project" value="InterPro"/>
</dbReference>
<evidence type="ECO:0000256" key="1">
    <source>
        <dbReference type="ARBA" id="ARBA00006082"/>
    </source>
</evidence>
<dbReference type="FunFam" id="3.30.1370.100:FF:000003">
    <property type="entry name" value="DNA mismatch repair protein Mlh3"/>
    <property type="match status" value="1"/>
</dbReference>
<dbReference type="PROSITE" id="PS00151">
    <property type="entry name" value="ACYLPHOSPHATASE_2"/>
    <property type="match status" value="1"/>
</dbReference>
<dbReference type="FunFam" id="1.20.5.170:FF:000006">
    <property type="entry name" value="fos-related antigen 2 isoform X1"/>
    <property type="match status" value="1"/>
</dbReference>
<dbReference type="Pfam" id="PF13589">
    <property type="entry name" value="HATPase_c_3"/>
    <property type="match status" value="1"/>
</dbReference>
<dbReference type="InterPro" id="IPR020568">
    <property type="entry name" value="Ribosomal_Su5_D2-typ_SF"/>
</dbReference>
<evidence type="ECO:0000256" key="2">
    <source>
        <dbReference type="ARBA" id="ARBA00022763"/>
    </source>
</evidence>
<comment type="function">
    <text evidence="3">Nuclear phosphoprotein which forms a tight but non-covalently linked complex with the JUN/AP-1 transcription factor. FOS has a critical function in regulating the development of cells destined to form and maintain the skeleton. It is thought to have an important role in signal transduction, cell proliferation and differentiation.</text>
</comment>
<dbReference type="Pfam" id="PF08676">
    <property type="entry name" value="MutL_C"/>
    <property type="match status" value="1"/>
</dbReference>
<dbReference type="Gene3D" id="1.20.5.170">
    <property type="match status" value="1"/>
</dbReference>
<dbReference type="GO" id="GO:0003700">
    <property type="term" value="F:DNA-binding transcription factor activity"/>
    <property type="evidence" value="ECO:0007669"/>
    <property type="project" value="InterPro"/>
</dbReference>
<sequence>MSEGDLMSVDYEIFGRVQGVFFRKYTQAEGKKLGLVGWVQNTGTGTVQGQLQGPRSRKKKEKRKEEVSSATEDGTVSFRRQSLRSSLDSGRAGERRGEINTMIKCLPKEVQGKLRSGVAVPSLQQCVEELVLNSVDAGATCVGVRLDMESLRVQVVDNGAGMSGEDMRRVGSRYHTSKCGSLEDLDNLRWYGYRGEALASIMSLATLVEISSRSRSSVKTHVKVFKNGEGSAVMEAETARPSAGTTVAVCNFFHRMPVRRMRVDAVLEGERIRHRVEAIALMHPSVSFTLKNDCTGAMMVQLAKAKNTYHRFVQMRGTERAQKLGEVVHAHGQFEVAGHICREGHYNSSLQFLYVNGRLLLKTRIHKLLNLLLRRLNSWNQKSDSPEGQPLARSPKHKRGQELHGVYIINIKCSYSEYDICLEPAKTLIEFKDWDGVLLCTEEAVKAFLRRENLQAVLSQDDLDRVPPELFRPDNASREGNKGSQPTGSAPTLDHGIVIKLASESVHRALKDDCVSEDGVCQQSGLVECQEAGDEAGNVPAADSEEIQSDHCVYEDCRDEPRCAVAQLEEEEQSFSKVEDGSQIVCKSSSVRQPESEKLQLSKETEEIQLNNYTSTSNVTLPNSITDQIQPDVNGNEQLVPDCQGAVGHGQSLIRNRKISLSDPFIHQSLQTQQQNLAQKREERSFASKCKISLVAGHGRCSQRRCNDLASIVPSKIPRIEFCQRLSWNESGSLDKFRRIFGKSDEFKLSSLETRLQNSAKLPETNSLSLNPQNLLVCQKDGDDTEAQRNNETQISLRSPPALSVFTKLKPASGHDEGKRSLAAKLCRLKQHDPVGFTGSGTTSQSNTCLSSGNVLRDHNDDNKNPCDTAPNPEPVSGCDTVHQLVEKQEDTSSGDWLHHYDTSVGKTVYVNRVTGLSKYDDPSEETQVPCTSDVTNMAVSVVSETGMEYRCYPFQADLVLPFLPKSRTERVISSGLDDRSTSQMDLILDYDGGESSNSLYSLYSKWSNPVFVRPPAVGVDISSVQADGLAVKIHNILFPYRFSKAMIQSMKVIQQVDKKFLACLINTRDEEPAAFTETEGNLLVLVDQHAAHERVRLENLVSDSYEDDPDASGERRLRSSNILPPLEISVTEGESRLLRSCQAHLQNLGLEVKFSQAADPQVFVGKVPLCFMERESNELRRGRPSAIKPIVEEYLREQIELLRTTGRVGGSLPLTVMKVLASIACHGAVKFNHSLSRDECHSLVASLSSCQLPFQCAHGRPSIIPLVDILHLDKDQKEVCRGMSVQDTPFVPTVTAISSTPDFQWMVQPTIITSVSPSPGSKRANEPQSSRRTSPKAGGNKGKNAARKGKAEQLSPEEEEKKRVRRERNKMAAAKCRNRRRELTDTLQAETDKLEEEKAALETEIANLLKEKERLEFILATHKPVCQMSEEMEAIFQEPTGSLELPPSPDEARLPEDGTQEAPSLQDMDIPSDPSTAISGNSNILLCASAEINICDLEPSLDMKEGLLDGMLPSLEEKAPMETARSVPDIDLSSSLGLSDWETLYKSVSSDLEPLSTPTVTSTPTCSSYLSVFTFACPELDSVPEGLDSHKGGGAKSESVDILNSPTLLAL</sequence>
<dbReference type="Gene3D" id="3.30.1370.100">
    <property type="entry name" value="MutL, C-terminal domain, regulatory subdomain"/>
    <property type="match status" value="1"/>
</dbReference>
<dbReference type="SUPFAM" id="SSF54211">
    <property type="entry name" value="Ribosomal protein S5 domain 2-like"/>
    <property type="match status" value="1"/>
</dbReference>
<dbReference type="GO" id="GO:0032300">
    <property type="term" value="C:mismatch repair complex"/>
    <property type="evidence" value="ECO:0007669"/>
    <property type="project" value="InterPro"/>
</dbReference>
<feature type="active site" evidence="5">
    <location>
        <position position="41"/>
    </location>
</feature>
<comment type="catalytic activity">
    <reaction evidence="5">
        <text>an acyl phosphate + H2O = a carboxylate + phosphate + H(+)</text>
        <dbReference type="Rhea" id="RHEA:14965"/>
        <dbReference type="ChEBI" id="CHEBI:15377"/>
        <dbReference type="ChEBI" id="CHEBI:15378"/>
        <dbReference type="ChEBI" id="CHEBI:29067"/>
        <dbReference type="ChEBI" id="CHEBI:43474"/>
        <dbReference type="ChEBI" id="CHEBI:59918"/>
        <dbReference type="EC" id="3.6.1.7"/>
    </reaction>
</comment>